<dbReference type="CDD" id="cd06267">
    <property type="entry name" value="PBP1_LacI_sugar_binding-like"/>
    <property type="match status" value="1"/>
</dbReference>
<evidence type="ECO:0000256" key="2">
    <source>
        <dbReference type="ARBA" id="ARBA00023015"/>
    </source>
</evidence>
<evidence type="ECO:0000256" key="1">
    <source>
        <dbReference type="ARBA" id="ARBA00022491"/>
    </source>
</evidence>
<protein>
    <recommendedName>
        <fullName evidence="5">Transcriptional regulator LacI/GalR-like sensor domain-containing protein</fullName>
    </recommendedName>
</protein>
<evidence type="ECO:0000313" key="6">
    <source>
        <dbReference type="EMBL" id="GER90541.1"/>
    </source>
</evidence>
<dbReference type="PANTHER" id="PTHR30146">
    <property type="entry name" value="LACI-RELATED TRANSCRIPTIONAL REPRESSOR"/>
    <property type="match status" value="1"/>
</dbReference>
<comment type="caution">
    <text evidence="6">The sequence shown here is derived from an EMBL/GenBank/DDBJ whole genome shotgun (WGS) entry which is preliminary data.</text>
</comment>
<proteinExistence type="predicted"/>
<dbReference type="GO" id="GO:0003700">
    <property type="term" value="F:DNA-binding transcription factor activity"/>
    <property type="evidence" value="ECO:0007669"/>
    <property type="project" value="TreeGrafter"/>
</dbReference>
<dbReference type="SUPFAM" id="SSF53822">
    <property type="entry name" value="Periplasmic binding protein-like I"/>
    <property type="match status" value="1"/>
</dbReference>
<evidence type="ECO:0000259" key="5">
    <source>
        <dbReference type="Pfam" id="PF13377"/>
    </source>
</evidence>
<reference evidence="6 7" key="1">
    <citation type="submission" date="2019-10" db="EMBL/GenBank/DDBJ databases">
        <title>Dictyobacter vulcani sp. nov., within the class Ktedonobacteria, isolated from soil of volcanic Mt. Zao.</title>
        <authorList>
            <person name="Zheng Y."/>
            <person name="Wang C.M."/>
            <person name="Sakai Y."/>
            <person name="Abe K."/>
            <person name="Yokota A."/>
            <person name="Yabe S."/>
        </authorList>
    </citation>
    <scope>NUCLEOTIDE SEQUENCE [LARGE SCALE GENOMIC DNA]</scope>
    <source>
        <strain evidence="6 7">W12</strain>
    </source>
</reference>
<dbReference type="RefSeq" id="WP_162005534.1">
    <property type="nucleotide sequence ID" value="NZ_BKZW01000002.1"/>
</dbReference>
<dbReference type="InterPro" id="IPR028082">
    <property type="entry name" value="Peripla_BP_I"/>
</dbReference>
<keyword evidence="2" id="KW-0805">Transcription regulation</keyword>
<name>A0A5J4KVP2_9CHLR</name>
<dbReference type="InterPro" id="IPR046335">
    <property type="entry name" value="LacI/GalR-like_sensor"/>
</dbReference>
<evidence type="ECO:0000256" key="3">
    <source>
        <dbReference type="ARBA" id="ARBA00023125"/>
    </source>
</evidence>
<dbReference type="Proteomes" id="UP000326912">
    <property type="component" value="Unassembled WGS sequence"/>
</dbReference>
<dbReference type="Pfam" id="PF13377">
    <property type="entry name" value="Peripla_BP_3"/>
    <property type="match status" value="1"/>
</dbReference>
<dbReference type="GO" id="GO:0000976">
    <property type="term" value="F:transcription cis-regulatory region binding"/>
    <property type="evidence" value="ECO:0007669"/>
    <property type="project" value="TreeGrafter"/>
</dbReference>
<dbReference type="PANTHER" id="PTHR30146:SF148">
    <property type="entry name" value="HTH-TYPE TRANSCRIPTIONAL REPRESSOR PURR-RELATED"/>
    <property type="match status" value="1"/>
</dbReference>
<keyword evidence="7" id="KW-1185">Reference proteome</keyword>
<gene>
    <name evidence="6" type="ORF">KDW_47030</name>
</gene>
<keyword evidence="3" id="KW-0238">DNA-binding</keyword>
<dbReference type="AlphaFoldDB" id="A0A5J4KVP2"/>
<keyword evidence="1" id="KW-0678">Repressor</keyword>
<feature type="domain" description="Transcriptional regulator LacI/GalR-like sensor" evidence="5">
    <location>
        <begin position="90"/>
        <end position="259"/>
    </location>
</feature>
<dbReference type="EMBL" id="BKZW01000002">
    <property type="protein sequence ID" value="GER90541.1"/>
    <property type="molecule type" value="Genomic_DNA"/>
</dbReference>
<evidence type="ECO:0000313" key="7">
    <source>
        <dbReference type="Proteomes" id="UP000326912"/>
    </source>
</evidence>
<keyword evidence="4" id="KW-0804">Transcription</keyword>
<sequence length="263" mass="29021">MNGVEQEARRSNIKVTYRSIETLVQAPQELFTAIQEMKLGGILLVGPAERETVQVLKRLDIPLVLVDNHIPGLSVSSVLCDNFEGARMAVNHLIEHGHRKIAYIGGPVKPGFRPIDVIYTIQQRSQGYRTTLLDAGIQVNPDLIEHDSPGIEGGYLACQRLLARQQPFTALFCANDELAIGAMKALREHGLRLPEDVSMVGFDNIALVEHLTPALTTIRVNKEAIGEISVRRLLEQGNETFEASISSVLEVSLIERSSVLRLT</sequence>
<dbReference type="Gene3D" id="3.40.50.2300">
    <property type="match status" value="2"/>
</dbReference>
<organism evidence="6 7">
    <name type="scientific">Dictyobacter vulcani</name>
    <dbReference type="NCBI Taxonomy" id="2607529"/>
    <lineage>
        <taxon>Bacteria</taxon>
        <taxon>Bacillati</taxon>
        <taxon>Chloroflexota</taxon>
        <taxon>Ktedonobacteria</taxon>
        <taxon>Ktedonobacterales</taxon>
        <taxon>Dictyobacteraceae</taxon>
        <taxon>Dictyobacter</taxon>
    </lineage>
</organism>
<accession>A0A5J4KVP2</accession>
<evidence type="ECO:0000256" key="4">
    <source>
        <dbReference type="ARBA" id="ARBA00023163"/>
    </source>
</evidence>